<proteinExistence type="predicted"/>
<dbReference type="InterPro" id="IPR003343">
    <property type="entry name" value="Big_2"/>
</dbReference>
<name>A0A0M2K875_9GAMM</name>
<reference evidence="2 3" key="1">
    <citation type="submission" date="2015-01" db="EMBL/GenBank/DDBJ databases">
        <title>Erwinia tracheiphila.</title>
        <authorList>
            <person name="Shapiro L.R."/>
        </authorList>
    </citation>
    <scope>NUCLEOTIDE SEQUENCE [LARGE SCALE GENOMIC DNA]</scope>
    <source>
        <strain evidence="2 3">BuffGH</strain>
    </source>
</reference>
<dbReference type="Pfam" id="PF02368">
    <property type="entry name" value="Big_2"/>
    <property type="match status" value="1"/>
</dbReference>
<gene>
    <name evidence="2" type="ORF">SY86_06415</name>
</gene>
<feature type="domain" description="BIG2" evidence="1">
    <location>
        <begin position="79"/>
        <end position="155"/>
    </location>
</feature>
<protein>
    <recommendedName>
        <fullName evidence="1">BIG2 domain-containing protein</fullName>
    </recommendedName>
</protein>
<evidence type="ECO:0000313" key="3">
    <source>
        <dbReference type="Proteomes" id="UP000033924"/>
    </source>
</evidence>
<dbReference type="EMBL" id="JXNU01000003">
    <property type="protein sequence ID" value="KKF35144.1"/>
    <property type="molecule type" value="Genomic_DNA"/>
</dbReference>
<dbReference type="Proteomes" id="UP000033924">
    <property type="component" value="Unassembled WGS sequence"/>
</dbReference>
<dbReference type="SUPFAM" id="SSF49373">
    <property type="entry name" value="Invasin/intimin cell-adhesion fragments"/>
    <property type="match status" value="1"/>
</dbReference>
<dbReference type="AlphaFoldDB" id="A0A0M2K875"/>
<dbReference type="PATRIC" id="fig|65700.7.peg.1618"/>
<organism evidence="2 3">
    <name type="scientific">Erwinia tracheiphila</name>
    <dbReference type="NCBI Taxonomy" id="65700"/>
    <lineage>
        <taxon>Bacteria</taxon>
        <taxon>Pseudomonadati</taxon>
        <taxon>Pseudomonadota</taxon>
        <taxon>Gammaproteobacteria</taxon>
        <taxon>Enterobacterales</taxon>
        <taxon>Erwiniaceae</taxon>
        <taxon>Erwinia</taxon>
    </lineage>
</organism>
<comment type="caution">
    <text evidence="2">The sequence shown here is derived from an EMBL/GenBank/DDBJ whole genome shotgun (WGS) entry which is preliminary data.</text>
</comment>
<accession>A0A0M2K875</accession>
<evidence type="ECO:0000313" key="2">
    <source>
        <dbReference type="EMBL" id="KKF35144.1"/>
    </source>
</evidence>
<keyword evidence="3" id="KW-1185">Reference proteome</keyword>
<dbReference type="Gene3D" id="2.60.40.1080">
    <property type="match status" value="1"/>
</dbReference>
<dbReference type="RefSeq" id="WP_016189885.1">
    <property type="nucleotide sequence ID" value="NZ_CP089932.1"/>
</dbReference>
<dbReference type="STRING" id="65700.SY86_06415"/>
<dbReference type="InterPro" id="IPR008964">
    <property type="entry name" value="Invasin/intimin_cell_adhesion"/>
</dbReference>
<evidence type="ECO:0000259" key="1">
    <source>
        <dbReference type="Pfam" id="PF02368"/>
    </source>
</evidence>
<sequence>MRIGLASSPIPDLIFRITDKKQSGRGKNQAVRSANRTNLSISPAPAVNIAPETRPKNLALMYIVTTDQTDNIKPDPTPTNIVVTPSSLNTGVGSTQQFTDQVLPADLAPSFPVTWISTNTAAGIIDGNGLFRAVGPGSTDIIASVSSGLSVRVTVRVDILLTSISLAVIPDQIAGKIQLLNTGTMRSVIPGCFQRGNRINDNTRAMPRSERD</sequence>